<proteinExistence type="predicted"/>
<dbReference type="EMBL" id="POUD01000063">
    <property type="protein sequence ID" value="PZG17709.1"/>
    <property type="molecule type" value="Genomic_DNA"/>
</dbReference>
<dbReference type="Proteomes" id="UP000249304">
    <property type="component" value="Unassembled WGS sequence"/>
</dbReference>
<evidence type="ECO:0000313" key="1">
    <source>
        <dbReference type="EMBL" id="PZG17709.1"/>
    </source>
</evidence>
<name>A0A2W2ELS7_9ACTN</name>
<reference evidence="1 2" key="1">
    <citation type="submission" date="2018-01" db="EMBL/GenBank/DDBJ databases">
        <title>Draft genome sequence of Nonomuraea sp. KC333.</title>
        <authorList>
            <person name="Sahin N."/>
            <person name="Saygin H."/>
            <person name="Ay H."/>
        </authorList>
    </citation>
    <scope>NUCLEOTIDE SEQUENCE [LARGE SCALE GENOMIC DNA]</scope>
    <source>
        <strain evidence="1 2">KC333</strain>
    </source>
</reference>
<sequence length="122" mass="13033">MALPALLIGAAGWYVHRVVGAPEVVLGLVVRGRRGCAVAGGAMMANDLPLRLSLRADMSVCELARQASARTRGLLAHERYRYGDLYRDSKLAQSGCSARKSAFCRTMTSCASGDARSPHGRI</sequence>
<protein>
    <recommendedName>
        <fullName evidence="3">Condensation domain-containing protein</fullName>
    </recommendedName>
</protein>
<gene>
    <name evidence="1" type="ORF">C1J01_17195</name>
</gene>
<comment type="caution">
    <text evidence="1">The sequence shown here is derived from an EMBL/GenBank/DDBJ whole genome shotgun (WGS) entry which is preliminary data.</text>
</comment>
<accession>A0A2W2ELS7</accession>
<dbReference type="Gene3D" id="3.30.559.30">
    <property type="entry name" value="Nonribosomal peptide synthetase, condensation domain"/>
    <property type="match status" value="1"/>
</dbReference>
<evidence type="ECO:0008006" key="3">
    <source>
        <dbReference type="Google" id="ProtNLM"/>
    </source>
</evidence>
<keyword evidence="2" id="KW-1185">Reference proteome</keyword>
<dbReference type="AlphaFoldDB" id="A0A2W2ELS7"/>
<organism evidence="1 2">
    <name type="scientific">Nonomuraea aridisoli</name>
    <dbReference type="NCBI Taxonomy" id="2070368"/>
    <lineage>
        <taxon>Bacteria</taxon>
        <taxon>Bacillati</taxon>
        <taxon>Actinomycetota</taxon>
        <taxon>Actinomycetes</taxon>
        <taxon>Streptosporangiales</taxon>
        <taxon>Streptosporangiaceae</taxon>
        <taxon>Nonomuraea</taxon>
    </lineage>
</organism>
<dbReference type="RefSeq" id="WP_181448801.1">
    <property type="nucleotide sequence ID" value="NZ_POUD01000063.1"/>
</dbReference>
<dbReference type="SUPFAM" id="SSF52777">
    <property type="entry name" value="CoA-dependent acyltransferases"/>
    <property type="match status" value="1"/>
</dbReference>
<evidence type="ECO:0000313" key="2">
    <source>
        <dbReference type="Proteomes" id="UP000249304"/>
    </source>
</evidence>